<dbReference type="AlphaFoldDB" id="A0A401FQ64"/>
<gene>
    <name evidence="1" type="ORF">DENIS_0064</name>
</gene>
<keyword evidence="2" id="KW-1185">Reference proteome</keyword>
<name>A0A401FQ64_9BACT</name>
<reference evidence="2" key="1">
    <citation type="submission" date="2017-11" db="EMBL/GenBank/DDBJ databases">
        <authorList>
            <person name="Watanabe M."/>
            <person name="Kojima H."/>
        </authorList>
    </citation>
    <scope>NUCLEOTIDE SEQUENCE [LARGE SCALE GENOMIC DNA]</scope>
    <source>
        <strain evidence="2">Tokyo 01</strain>
    </source>
</reference>
<dbReference type="Proteomes" id="UP000288096">
    <property type="component" value="Unassembled WGS sequence"/>
</dbReference>
<organism evidence="1 2">
    <name type="scientific">Desulfonema ishimotonii</name>
    <dbReference type="NCBI Taxonomy" id="45657"/>
    <lineage>
        <taxon>Bacteria</taxon>
        <taxon>Pseudomonadati</taxon>
        <taxon>Thermodesulfobacteriota</taxon>
        <taxon>Desulfobacteria</taxon>
        <taxon>Desulfobacterales</taxon>
        <taxon>Desulfococcaceae</taxon>
        <taxon>Desulfonema</taxon>
    </lineage>
</organism>
<proteinExistence type="predicted"/>
<comment type="caution">
    <text evidence="1">The sequence shown here is derived from an EMBL/GenBank/DDBJ whole genome shotgun (WGS) entry which is preliminary data.</text>
</comment>
<sequence length="71" mass="7927">MLPNEDSAPRFLSPGLTVELSQNGGAEIVDHIIFDKWGSPADHMTYQVKVSDTASGEYRLFRITKNTGFIR</sequence>
<protein>
    <submittedName>
        <fullName evidence="1">Uncharacterized protein</fullName>
    </submittedName>
</protein>
<reference evidence="2" key="2">
    <citation type="submission" date="2019-01" db="EMBL/GenBank/DDBJ databases">
        <title>Genome sequence of Desulfonema ishimotonii strain Tokyo 01.</title>
        <authorList>
            <person name="Fukui M."/>
        </authorList>
    </citation>
    <scope>NUCLEOTIDE SEQUENCE [LARGE SCALE GENOMIC DNA]</scope>
    <source>
        <strain evidence="2">Tokyo 01</strain>
    </source>
</reference>
<accession>A0A401FQ64</accession>
<evidence type="ECO:0000313" key="2">
    <source>
        <dbReference type="Proteomes" id="UP000288096"/>
    </source>
</evidence>
<dbReference type="EMBL" id="BEXT01000001">
    <property type="protein sequence ID" value="GBC59128.1"/>
    <property type="molecule type" value="Genomic_DNA"/>
</dbReference>
<evidence type="ECO:0000313" key="1">
    <source>
        <dbReference type="EMBL" id="GBC59128.1"/>
    </source>
</evidence>